<organism evidence="1 2">
    <name type="scientific">Choanephora cucurbitarum</name>
    <dbReference type="NCBI Taxonomy" id="101091"/>
    <lineage>
        <taxon>Eukaryota</taxon>
        <taxon>Fungi</taxon>
        <taxon>Fungi incertae sedis</taxon>
        <taxon>Mucoromycota</taxon>
        <taxon>Mucoromycotina</taxon>
        <taxon>Mucoromycetes</taxon>
        <taxon>Mucorales</taxon>
        <taxon>Mucorineae</taxon>
        <taxon>Choanephoraceae</taxon>
        <taxon>Choanephoroideae</taxon>
        <taxon>Choanephora</taxon>
    </lineage>
</organism>
<dbReference type="EMBL" id="LUGH01002274">
    <property type="protein sequence ID" value="OBZ80324.1"/>
    <property type="molecule type" value="Genomic_DNA"/>
</dbReference>
<evidence type="ECO:0000313" key="1">
    <source>
        <dbReference type="EMBL" id="OBZ80324.1"/>
    </source>
</evidence>
<feature type="non-terminal residue" evidence="1">
    <location>
        <position position="68"/>
    </location>
</feature>
<gene>
    <name evidence="1" type="ORF">A0J61_11627</name>
</gene>
<comment type="caution">
    <text evidence="1">The sequence shown here is derived from an EMBL/GenBank/DDBJ whole genome shotgun (WGS) entry which is preliminary data.</text>
</comment>
<sequence length="68" mass="7805">MSDEEKGPHRPGIGRSFPVLVPSWRSDELNKFFRAVNEQDLINKGSSRDERTYEVVEEQLSATLRDAL</sequence>
<evidence type="ECO:0000313" key="2">
    <source>
        <dbReference type="Proteomes" id="UP000093000"/>
    </source>
</evidence>
<protein>
    <submittedName>
        <fullName evidence="1">Uncharacterized protein</fullName>
    </submittedName>
</protein>
<accession>A0A1C7MYX2</accession>
<keyword evidence="2" id="KW-1185">Reference proteome</keyword>
<reference evidence="1 2" key="1">
    <citation type="submission" date="2016-03" db="EMBL/GenBank/DDBJ databases">
        <title>Choanephora cucurbitarum.</title>
        <authorList>
            <person name="Min B."/>
            <person name="Park H."/>
            <person name="Park J.-H."/>
            <person name="Shin H.-D."/>
            <person name="Choi I.-G."/>
        </authorList>
    </citation>
    <scope>NUCLEOTIDE SEQUENCE [LARGE SCALE GENOMIC DNA]</scope>
    <source>
        <strain evidence="1 2">KUS-F28377</strain>
    </source>
</reference>
<dbReference type="InParanoid" id="A0A1C7MYX2"/>
<name>A0A1C7MYX2_9FUNG</name>
<proteinExistence type="predicted"/>
<dbReference type="Proteomes" id="UP000093000">
    <property type="component" value="Unassembled WGS sequence"/>
</dbReference>
<dbReference type="AlphaFoldDB" id="A0A1C7MYX2"/>